<feature type="compositionally biased region" description="Low complexity" evidence="14">
    <location>
        <begin position="889"/>
        <end position="909"/>
    </location>
</feature>
<reference evidence="19 20" key="1">
    <citation type="journal article" date="2018" name="Nat. Ecol. Evol.">
        <title>Genomic signatures of mitonuclear coevolution across populations of Tigriopus californicus.</title>
        <authorList>
            <person name="Barreto F.S."/>
            <person name="Watson E.T."/>
            <person name="Lima T.G."/>
            <person name="Willett C.S."/>
            <person name="Edmands S."/>
            <person name="Li W."/>
            <person name="Burton R.S."/>
        </authorList>
    </citation>
    <scope>NUCLEOTIDE SEQUENCE [LARGE SCALE GENOMIC DNA]</scope>
    <source>
        <strain evidence="19 20">San Diego</strain>
    </source>
</reference>
<feature type="compositionally biased region" description="Basic and acidic residues" evidence="14">
    <location>
        <begin position="811"/>
        <end position="829"/>
    </location>
</feature>
<dbReference type="PROSITE" id="PS50014">
    <property type="entry name" value="BROMODOMAIN_2"/>
    <property type="match status" value="1"/>
</dbReference>
<dbReference type="OMA" id="GSTIAEX"/>
<evidence type="ECO:0000256" key="12">
    <source>
        <dbReference type="PROSITE-ProRule" id="PRU00035"/>
    </source>
</evidence>
<dbReference type="InterPro" id="IPR036427">
    <property type="entry name" value="Bromodomain-like_sf"/>
</dbReference>
<dbReference type="InterPro" id="IPR001965">
    <property type="entry name" value="Znf_PHD"/>
</dbReference>
<evidence type="ECO:0000259" key="15">
    <source>
        <dbReference type="PROSITE" id="PS50014"/>
    </source>
</evidence>
<feature type="region of interest" description="Disordered" evidence="14">
    <location>
        <begin position="1167"/>
        <end position="1192"/>
    </location>
</feature>
<feature type="domain" description="MYND-type" evidence="18">
    <location>
        <begin position="1311"/>
        <end position="1345"/>
    </location>
</feature>
<dbReference type="Pfam" id="PF23460">
    <property type="entry name" value="ZMYND8_CC"/>
    <property type="match status" value="1"/>
</dbReference>
<feature type="compositionally biased region" description="Basic and acidic residues" evidence="14">
    <location>
        <begin position="1012"/>
        <end position="1024"/>
    </location>
</feature>
<keyword evidence="20" id="KW-1185">Reference proteome</keyword>
<gene>
    <name evidence="19" type="ORF">TCAL_03941</name>
</gene>
<dbReference type="EMBL" id="VCGU01000008">
    <property type="protein sequence ID" value="TRY72619.1"/>
    <property type="molecule type" value="Genomic_DNA"/>
</dbReference>
<dbReference type="Pfam" id="PF24324">
    <property type="entry name" value="MYND_ZMYND11_ZMYD8"/>
    <property type="match status" value="1"/>
</dbReference>
<sequence length="1455" mass="159244">MDMEQSNEPPPQVDPPEVNAESQSGVKVDQNLGALKLAKVNVVLRRCDEEVQESTEPQKPADPGKDAVPSQAEDALEDMEHEILDPDNPGIDAKLIQREGDSALDNPEGGEDSSSDSRCTSVLNDVVCSALVEAIEVCLVVDSISFRDPWKWTALGADRPIVLHQQPRGTNDKPGVSTSSKSGSGKRTSSRLQDPERAAKHKAFLQKVTVATNGSMESFLEQEATKIEAIPPLKRKISPTGAHSDSKRRRSSRNNSAGQDASNDCYCWICHKEGDVICCETCPRVFHLKCIQLENAPTEDWVCPECVLIMTAENMDTRSRAMRLLNVDQLCTLLRHALNRMRSISSIDPFLKPVDLGVFPAYKDYITCPMDLSAIERNIKRKQYGSTEAFLADTKWILHNCIIFNSLSSKLTSIAKTLVKICKHEMQEIENCPDCYMNAHTKKDSWFVAACRIPHLLVWAKLKGFPFWPGKAMRVNAEESVDVRFFGVHDRAWIPLKDVYLYSEEPPVHLKNKKKGNLESCVEEVNMYISNITEKFGSFQHAPPKTPLDPKREEEQIRILYPKCSLPFELGPVRRRTRTYSFSGSERSHSNTPTPSETDYMDDAHSNPPVESQTILEGTKTETEAGQNEANKKEPTDAETPMETTEVDKETKEDAKVKSKDSKDGDETKRSAVSPPCEVSSTTLMSEEEKEKKRKEKLAGLDETESDKDKKTVVKEVAVIAETSETVELEGVLNEDEHENELILDEEEIDDVEETPDDDLEGENESEPSKESSTKEVQEEKQAVSRELEGTEKSSKDDPTPSASPTPASAPEDKKKEAPQSVKEPETKEAPTVSEDVIKSPESMEIDDVEPDAEEILDDDDEAVDPSSLFGSGISISVVGKPVDLPKPALAKPASAKPAPAKTAKQAKPTEQPKVQAPLAVAKEKPVAAQEKPVESPPEVSIGSDISVTIVPKKANSSGPSVDEPPPKKMLRISVKKESELMGTTVVPQPAKDLVNVQSNVGMRSKNVFPRKSTDSNEGDEAKCLGKNPPDPIVTISKVQTIVSKDKESTQTSSMSLLKSSVNNIGQKPTMSSNQPPRIPTSSPILYSVSQTPPNSASVAMSSVGMGMSPMPKTSLAPSSLASILGAPRMNGPSYRNGPGGMPMPHAMQTRPGGPPMPSGMMRMPGPPGPYRGPSPGGPMGMPSLHPRPPTGPLSAPPNIPPTAGPVSEQLHKVATKLVDYMRGSLEDLFRELASKGSHEAHIKSLQLELEKMQWRHQQELAEVKHNADLILLELRQSMESEKQKTLNDIRKQADIDRQKAISETKKKQWCANCGKEAIFYCCWNTSYCDYPCQQAHWPSHMTSCAQNQSNQDDDSPSDNQDQAGGMDPSTAAHFLSRSSGGPPGPSRNAQPMNSRGLQGGPSGMHMNGPMGMNPRFMSQMGLRFPGGVHGGPGGPQPPRGMGQPGVRFPSSYFM</sequence>
<dbReference type="FunFam" id="6.10.140.2220:FF:000002">
    <property type="entry name" value="Protein kinase C-binding protein 1 isoform C"/>
    <property type="match status" value="1"/>
</dbReference>
<dbReference type="PRINTS" id="PR00503">
    <property type="entry name" value="BROMODOMAIN"/>
</dbReference>
<feature type="region of interest" description="Disordered" evidence="14">
    <location>
        <begin position="1427"/>
        <end position="1455"/>
    </location>
</feature>
<feature type="region of interest" description="Disordered" evidence="14">
    <location>
        <begin position="163"/>
        <end position="198"/>
    </location>
</feature>
<keyword evidence="11" id="KW-0539">Nucleus</keyword>
<dbReference type="GO" id="GO:0005694">
    <property type="term" value="C:chromosome"/>
    <property type="evidence" value="ECO:0007669"/>
    <property type="project" value="UniProtKB-SubCell"/>
</dbReference>
<dbReference type="InterPro" id="IPR002893">
    <property type="entry name" value="Znf_MYND"/>
</dbReference>
<dbReference type="SUPFAM" id="SSF57903">
    <property type="entry name" value="FYVE/PHD zinc finger"/>
    <property type="match status" value="1"/>
</dbReference>
<dbReference type="GO" id="GO:0005634">
    <property type="term" value="C:nucleus"/>
    <property type="evidence" value="ECO:0007669"/>
    <property type="project" value="UniProtKB-SubCell"/>
</dbReference>
<feature type="domain" description="PHD-type" evidence="16">
    <location>
        <begin position="264"/>
        <end position="309"/>
    </location>
</feature>
<feature type="region of interest" description="Disordered" evidence="14">
    <location>
        <begin position="1005"/>
        <end position="1031"/>
    </location>
</feature>
<dbReference type="Gene3D" id="3.30.40.10">
    <property type="entry name" value="Zinc/RING finger domain, C3HC4 (zinc finger)"/>
    <property type="match status" value="1"/>
</dbReference>
<dbReference type="InterPro" id="IPR011011">
    <property type="entry name" value="Znf_FYVE_PHD"/>
</dbReference>
<evidence type="ECO:0000256" key="6">
    <source>
        <dbReference type="ARBA" id="ARBA00022833"/>
    </source>
</evidence>
<dbReference type="CDD" id="cd15538">
    <property type="entry name" value="PHD_PRKCBP1"/>
    <property type="match status" value="1"/>
</dbReference>
<comment type="caution">
    <text evidence="19">The sequence shown here is derived from an EMBL/GenBank/DDBJ whole genome shotgun (WGS) entry which is preliminary data.</text>
</comment>
<evidence type="ECO:0000259" key="16">
    <source>
        <dbReference type="PROSITE" id="PS50016"/>
    </source>
</evidence>
<dbReference type="SUPFAM" id="SSF144232">
    <property type="entry name" value="HIT/MYND zinc finger-like"/>
    <property type="match status" value="1"/>
</dbReference>
<dbReference type="InterPro" id="IPR057053">
    <property type="entry name" value="MYND_ZMYND11_ZMYD8"/>
</dbReference>
<evidence type="ECO:0000256" key="10">
    <source>
        <dbReference type="ARBA" id="ARBA00023163"/>
    </source>
</evidence>
<keyword evidence="7" id="KW-0156">Chromatin regulator</keyword>
<keyword evidence="5 13" id="KW-0863">Zinc-finger</keyword>
<dbReference type="Gene3D" id="1.20.920.10">
    <property type="entry name" value="Bromodomain-like"/>
    <property type="match status" value="1"/>
</dbReference>
<keyword evidence="4" id="KW-0479">Metal-binding</keyword>
<feature type="compositionally biased region" description="Basic and acidic residues" evidence="14">
    <location>
        <begin position="767"/>
        <end position="799"/>
    </location>
</feature>
<evidence type="ECO:0000259" key="18">
    <source>
        <dbReference type="PROSITE" id="PS50865"/>
    </source>
</evidence>
<evidence type="ECO:0000313" key="20">
    <source>
        <dbReference type="Proteomes" id="UP000318571"/>
    </source>
</evidence>
<name>A0A553P4K2_TIGCA</name>
<dbReference type="GO" id="GO:0003714">
    <property type="term" value="F:transcription corepressor activity"/>
    <property type="evidence" value="ECO:0007669"/>
    <property type="project" value="TreeGrafter"/>
</dbReference>
<feature type="region of interest" description="Disordered" evidence="14">
    <location>
        <begin position="1344"/>
        <end position="1415"/>
    </location>
</feature>
<evidence type="ECO:0000256" key="4">
    <source>
        <dbReference type="ARBA" id="ARBA00022723"/>
    </source>
</evidence>
<organism evidence="19 20">
    <name type="scientific">Tigriopus californicus</name>
    <name type="common">Marine copepod</name>
    <dbReference type="NCBI Taxonomy" id="6832"/>
    <lineage>
        <taxon>Eukaryota</taxon>
        <taxon>Metazoa</taxon>
        <taxon>Ecdysozoa</taxon>
        <taxon>Arthropoda</taxon>
        <taxon>Crustacea</taxon>
        <taxon>Multicrustacea</taxon>
        <taxon>Hexanauplia</taxon>
        <taxon>Copepoda</taxon>
        <taxon>Harpacticoida</taxon>
        <taxon>Harpacticidae</taxon>
        <taxon>Tigriopus</taxon>
    </lineage>
</organism>
<evidence type="ECO:0000256" key="8">
    <source>
        <dbReference type="ARBA" id="ARBA00023015"/>
    </source>
</evidence>
<keyword evidence="3" id="KW-0158">Chromosome</keyword>
<dbReference type="PANTHER" id="PTHR46453:SF5">
    <property type="entry name" value="PROTEIN KINASE C-BINDING PROTEIN 1 ISOFORM X1"/>
    <property type="match status" value="1"/>
</dbReference>
<dbReference type="CDD" id="cd20160">
    <property type="entry name" value="PWWP_PRKCBP1"/>
    <property type="match status" value="1"/>
</dbReference>
<evidence type="ECO:0000256" key="1">
    <source>
        <dbReference type="ARBA" id="ARBA00004123"/>
    </source>
</evidence>
<dbReference type="GO" id="GO:0005737">
    <property type="term" value="C:cytoplasm"/>
    <property type="evidence" value="ECO:0007669"/>
    <property type="project" value="TreeGrafter"/>
</dbReference>
<accession>A0A553P4K2</accession>
<dbReference type="InterPro" id="IPR001487">
    <property type="entry name" value="Bromodomain"/>
</dbReference>
<dbReference type="Gene3D" id="6.10.140.2220">
    <property type="match status" value="1"/>
</dbReference>
<feature type="compositionally biased region" description="Basic and acidic residues" evidence="14">
    <location>
        <begin position="646"/>
        <end position="670"/>
    </location>
</feature>
<dbReference type="InterPro" id="IPR000313">
    <property type="entry name" value="PWWP_dom"/>
</dbReference>
<evidence type="ECO:0000313" key="19">
    <source>
        <dbReference type="EMBL" id="TRY72619.1"/>
    </source>
</evidence>
<feature type="compositionally biased region" description="Acidic residues" evidence="14">
    <location>
        <begin position="844"/>
        <end position="864"/>
    </location>
</feature>
<feature type="region of interest" description="Disordered" evidence="14">
    <location>
        <begin position="49"/>
        <end position="93"/>
    </location>
</feature>
<feature type="compositionally biased region" description="Polar residues" evidence="14">
    <location>
        <begin position="579"/>
        <end position="597"/>
    </location>
</feature>
<evidence type="ECO:0000256" key="2">
    <source>
        <dbReference type="ARBA" id="ARBA00004286"/>
    </source>
</evidence>
<evidence type="ECO:0008006" key="21">
    <source>
        <dbReference type="Google" id="ProtNLM"/>
    </source>
</evidence>
<dbReference type="SMART" id="SM00297">
    <property type="entry name" value="BROMO"/>
    <property type="match status" value="1"/>
</dbReference>
<dbReference type="InterPro" id="IPR056987">
    <property type="entry name" value="ZMYND8_CC"/>
</dbReference>
<protein>
    <recommendedName>
        <fullName evidence="21">Protein kinase C-binding protein 1</fullName>
    </recommendedName>
</protein>
<dbReference type="CDD" id="cd05508">
    <property type="entry name" value="Bromo_RACK7"/>
    <property type="match status" value="1"/>
</dbReference>
<feature type="region of interest" description="Disordered" evidence="14">
    <location>
        <begin position="1068"/>
        <end position="1095"/>
    </location>
</feature>
<dbReference type="Pfam" id="PF00439">
    <property type="entry name" value="Bromodomain"/>
    <property type="match status" value="1"/>
</dbReference>
<keyword evidence="9 12" id="KW-0103">Bromodomain</keyword>
<evidence type="ECO:0000256" key="14">
    <source>
        <dbReference type="SAM" id="MobiDB-lite"/>
    </source>
</evidence>
<dbReference type="STRING" id="6832.A0A553P4K2"/>
<feature type="compositionally biased region" description="Pro residues" evidence="14">
    <location>
        <begin position="1167"/>
        <end position="1177"/>
    </location>
</feature>
<feature type="compositionally biased region" description="Polar residues" evidence="14">
    <location>
        <begin position="1388"/>
        <end position="1397"/>
    </location>
</feature>
<dbReference type="SUPFAM" id="SSF47370">
    <property type="entry name" value="Bromodomain"/>
    <property type="match status" value="1"/>
</dbReference>
<dbReference type="SMART" id="SM00249">
    <property type="entry name" value="PHD"/>
    <property type="match status" value="1"/>
</dbReference>
<evidence type="ECO:0000256" key="13">
    <source>
        <dbReference type="PROSITE-ProRule" id="PRU00134"/>
    </source>
</evidence>
<evidence type="ECO:0000256" key="5">
    <source>
        <dbReference type="ARBA" id="ARBA00022771"/>
    </source>
</evidence>
<dbReference type="PROSITE" id="PS01360">
    <property type="entry name" value="ZF_MYND_1"/>
    <property type="match status" value="1"/>
</dbReference>
<dbReference type="Pfam" id="PF00855">
    <property type="entry name" value="PWWP"/>
    <property type="match status" value="1"/>
</dbReference>
<dbReference type="InterPro" id="IPR037967">
    <property type="entry name" value="ZMYND8_Bromo_dom"/>
</dbReference>
<comment type="subcellular location">
    <subcellularLocation>
        <location evidence="2">Chromosome</location>
    </subcellularLocation>
    <subcellularLocation>
        <location evidence="1">Nucleus</location>
    </subcellularLocation>
</comment>
<dbReference type="InterPro" id="IPR013083">
    <property type="entry name" value="Znf_RING/FYVE/PHD"/>
</dbReference>
<feature type="domain" description="Bromo" evidence="15">
    <location>
        <begin position="342"/>
        <end position="412"/>
    </location>
</feature>
<dbReference type="SUPFAM" id="SSF63748">
    <property type="entry name" value="Tudor/PWWP/MBT"/>
    <property type="match status" value="1"/>
</dbReference>
<dbReference type="Gene3D" id="2.30.30.140">
    <property type="match status" value="1"/>
</dbReference>
<feature type="region of interest" description="Disordered" evidence="14">
    <location>
        <begin position="579"/>
        <end position="869"/>
    </location>
</feature>
<dbReference type="InterPro" id="IPR044075">
    <property type="entry name" value="PRKCBP1_PHD"/>
</dbReference>
<dbReference type="SMART" id="SM00293">
    <property type="entry name" value="PWWP"/>
    <property type="match status" value="1"/>
</dbReference>
<dbReference type="InterPro" id="IPR019787">
    <property type="entry name" value="Znf_PHD-finger"/>
</dbReference>
<evidence type="ECO:0000256" key="9">
    <source>
        <dbReference type="ARBA" id="ARBA00023117"/>
    </source>
</evidence>
<feature type="region of interest" description="Disordered" evidence="14">
    <location>
        <begin position="1"/>
        <end position="31"/>
    </location>
</feature>
<keyword evidence="6" id="KW-0862">Zinc</keyword>
<feature type="region of interest" description="Disordered" evidence="14">
    <location>
        <begin position="889"/>
        <end position="946"/>
    </location>
</feature>
<keyword evidence="8" id="KW-0805">Transcription regulation</keyword>
<feature type="domain" description="PWWP" evidence="17">
    <location>
        <begin position="454"/>
        <end position="505"/>
    </location>
</feature>
<evidence type="ECO:0000256" key="3">
    <source>
        <dbReference type="ARBA" id="ARBA00022454"/>
    </source>
</evidence>
<dbReference type="PROSITE" id="PS50865">
    <property type="entry name" value="ZF_MYND_2"/>
    <property type="match status" value="1"/>
</dbReference>
<feature type="region of interest" description="Disordered" evidence="14">
    <location>
        <begin position="230"/>
        <end position="260"/>
    </location>
</feature>
<evidence type="ECO:0000256" key="11">
    <source>
        <dbReference type="ARBA" id="ARBA00023242"/>
    </source>
</evidence>
<evidence type="ECO:0000259" key="17">
    <source>
        <dbReference type="PROSITE" id="PS50812"/>
    </source>
</evidence>
<keyword evidence="10" id="KW-0804">Transcription</keyword>
<dbReference type="PROSITE" id="PS50812">
    <property type="entry name" value="PWWP"/>
    <property type="match status" value="1"/>
</dbReference>
<feature type="compositionally biased region" description="Low complexity" evidence="14">
    <location>
        <begin position="800"/>
        <end position="810"/>
    </location>
</feature>
<evidence type="ECO:0000256" key="7">
    <source>
        <dbReference type="ARBA" id="ARBA00022853"/>
    </source>
</evidence>
<dbReference type="PROSITE" id="PS50016">
    <property type="entry name" value="ZF_PHD_2"/>
    <property type="match status" value="1"/>
</dbReference>
<feature type="compositionally biased region" description="Acidic residues" evidence="14">
    <location>
        <begin position="725"/>
        <end position="766"/>
    </location>
</feature>
<dbReference type="PANTHER" id="PTHR46453">
    <property type="entry name" value="PROTEIN KINASE C-BINDING PROTEIN 1"/>
    <property type="match status" value="1"/>
</dbReference>
<dbReference type="Proteomes" id="UP000318571">
    <property type="component" value="Chromosome 7"/>
</dbReference>
<dbReference type="GO" id="GO:0140006">
    <property type="term" value="F:histone H3 reader activity"/>
    <property type="evidence" value="ECO:0007669"/>
    <property type="project" value="UniProtKB-ARBA"/>
</dbReference>
<feature type="compositionally biased region" description="Low complexity" evidence="14">
    <location>
        <begin position="177"/>
        <end position="191"/>
    </location>
</feature>
<dbReference type="Pfam" id="PF00628">
    <property type="entry name" value="PHD"/>
    <property type="match status" value="1"/>
</dbReference>
<dbReference type="GO" id="GO:0008270">
    <property type="term" value="F:zinc ion binding"/>
    <property type="evidence" value="ECO:0007669"/>
    <property type="project" value="UniProtKB-KW"/>
</dbReference>
<proteinExistence type="predicted"/>
<feature type="compositionally biased region" description="Low complexity" evidence="14">
    <location>
        <begin position="1404"/>
        <end position="1415"/>
    </location>
</feature>